<reference evidence="2 3" key="1">
    <citation type="submission" date="2024-04" db="EMBL/GenBank/DDBJ databases">
        <authorList>
            <person name="Waldvogel A.-M."/>
            <person name="Schoenle A."/>
        </authorList>
    </citation>
    <scope>NUCLEOTIDE SEQUENCE [LARGE SCALE GENOMIC DNA]</scope>
</reference>
<feature type="region of interest" description="Disordered" evidence="1">
    <location>
        <begin position="110"/>
        <end position="152"/>
    </location>
</feature>
<sequence length="188" mass="19845">MVKSAAGVRCVCVYGKVRCRGEVCVFVVKSAAGVRGEVCVCLCVCGKVRCRGEVCVCVFVVKSAAGVRCVCVCGKVRCRGEVCVCGKVRCRDSISPCVGLSVPRTYLRTRGAGPSGAEEPDPPGAEEPDPPGAEEPDPPGAEELDPQDQRSRTLHVRCVSSEAGQVALITAVQECSSRPVRVTEILYL</sequence>
<dbReference type="EMBL" id="OZ035840">
    <property type="protein sequence ID" value="CAL1589354.1"/>
    <property type="molecule type" value="Genomic_DNA"/>
</dbReference>
<accession>A0AAV2KMV0</accession>
<evidence type="ECO:0000313" key="3">
    <source>
        <dbReference type="Proteomes" id="UP001497482"/>
    </source>
</evidence>
<dbReference type="Proteomes" id="UP001497482">
    <property type="component" value="Chromosome 18"/>
</dbReference>
<gene>
    <name evidence="2" type="ORF">KC01_LOCUS18990</name>
</gene>
<keyword evidence="3" id="KW-1185">Reference proteome</keyword>
<proteinExistence type="predicted"/>
<evidence type="ECO:0000256" key="1">
    <source>
        <dbReference type="SAM" id="MobiDB-lite"/>
    </source>
</evidence>
<dbReference type="AlphaFoldDB" id="A0AAV2KMV0"/>
<evidence type="ECO:0000313" key="2">
    <source>
        <dbReference type="EMBL" id="CAL1589354.1"/>
    </source>
</evidence>
<protein>
    <submittedName>
        <fullName evidence="2">Uncharacterized protein</fullName>
    </submittedName>
</protein>
<name>A0AAV2KMV0_KNICA</name>
<feature type="compositionally biased region" description="Acidic residues" evidence="1">
    <location>
        <begin position="118"/>
        <end position="146"/>
    </location>
</feature>
<organism evidence="2 3">
    <name type="scientific">Knipowitschia caucasica</name>
    <name type="common">Caucasian dwarf goby</name>
    <name type="synonym">Pomatoschistus caucasicus</name>
    <dbReference type="NCBI Taxonomy" id="637954"/>
    <lineage>
        <taxon>Eukaryota</taxon>
        <taxon>Metazoa</taxon>
        <taxon>Chordata</taxon>
        <taxon>Craniata</taxon>
        <taxon>Vertebrata</taxon>
        <taxon>Euteleostomi</taxon>
        <taxon>Actinopterygii</taxon>
        <taxon>Neopterygii</taxon>
        <taxon>Teleostei</taxon>
        <taxon>Neoteleostei</taxon>
        <taxon>Acanthomorphata</taxon>
        <taxon>Gobiaria</taxon>
        <taxon>Gobiiformes</taxon>
        <taxon>Gobioidei</taxon>
        <taxon>Gobiidae</taxon>
        <taxon>Gobiinae</taxon>
        <taxon>Knipowitschia</taxon>
    </lineage>
</organism>